<reference evidence="1 2" key="2">
    <citation type="submission" date="2008-10" db="EMBL/GenBank/DDBJ databases">
        <authorList>
            <person name="Fulton L."/>
            <person name="Clifton S."/>
            <person name="Fulton B."/>
            <person name="Xu J."/>
            <person name="Minx P."/>
            <person name="Pepin K.H."/>
            <person name="Johnson M."/>
            <person name="Bhonagiri V."/>
            <person name="Nash W.E."/>
            <person name="Mardis E.R."/>
            <person name="Wilson R.K."/>
        </authorList>
    </citation>
    <scope>NUCLEOTIDE SEQUENCE [LARGE SCALE GENOMIC DNA]</scope>
    <source>
        <strain evidence="1 2">ATCC 29098</strain>
    </source>
</reference>
<evidence type="ECO:0000313" key="1">
    <source>
        <dbReference type="EMBL" id="EEB32885.1"/>
    </source>
</evidence>
<sequence length="56" mass="5804">MSAGPFLFSGGQAGSALGLCNRQAAQGHALPGRRRSARGALPETVLRAAARWRVTV</sequence>
<accession>B6WVY5</accession>
<dbReference type="HOGENOM" id="CLU_3006829_0_0_7"/>
<dbReference type="AlphaFoldDB" id="B6WVY5"/>
<organism evidence="1 2">
    <name type="scientific">Desulfovibrio piger ATCC 29098</name>
    <dbReference type="NCBI Taxonomy" id="411464"/>
    <lineage>
        <taxon>Bacteria</taxon>
        <taxon>Pseudomonadati</taxon>
        <taxon>Thermodesulfobacteriota</taxon>
        <taxon>Desulfovibrionia</taxon>
        <taxon>Desulfovibrionales</taxon>
        <taxon>Desulfovibrionaceae</taxon>
        <taxon>Desulfovibrio</taxon>
    </lineage>
</organism>
<reference evidence="1 2" key="1">
    <citation type="submission" date="2008-10" db="EMBL/GenBank/DDBJ databases">
        <title>Draft genome sequence of Desulvovibrio piger (ATCC 29098).</title>
        <authorList>
            <person name="Sudarsanam P."/>
            <person name="Ley R."/>
            <person name="Guruge J."/>
            <person name="Turnbaugh P.J."/>
            <person name="Mahowald M."/>
            <person name="Liep D."/>
            <person name="Gordon J."/>
        </authorList>
    </citation>
    <scope>NUCLEOTIDE SEQUENCE [LARGE SCALE GENOMIC DNA]</scope>
    <source>
        <strain evidence="1 2">ATCC 29098</strain>
    </source>
</reference>
<name>B6WVY5_9BACT</name>
<evidence type="ECO:0000313" key="2">
    <source>
        <dbReference type="Proteomes" id="UP000003676"/>
    </source>
</evidence>
<comment type="caution">
    <text evidence="1">The sequence shown here is derived from an EMBL/GenBank/DDBJ whole genome shotgun (WGS) entry which is preliminary data.</text>
</comment>
<dbReference type="Proteomes" id="UP000003676">
    <property type="component" value="Unassembled WGS sequence"/>
</dbReference>
<protein>
    <submittedName>
        <fullName evidence="1">Uncharacterized protein</fullName>
    </submittedName>
</protein>
<proteinExistence type="predicted"/>
<dbReference type="EMBL" id="ABXU01000067">
    <property type="protein sequence ID" value="EEB32885.1"/>
    <property type="molecule type" value="Genomic_DNA"/>
</dbReference>
<gene>
    <name evidence="1" type="ORF">DESPIG_02253</name>
</gene>